<proteinExistence type="predicted"/>
<evidence type="ECO:0000313" key="2">
    <source>
        <dbReference type="Proteomes" id="UP000009233"/>
    </source>
</evidence>
<dbReference type="KEGG" id="tts:Ththe16_1211"/>
<evidence type="ECO:0000313" key="1">
    <source>
        <dbReference type="EMBL" id="AEG33616.1"/>
    </source>
</evidence>
<organism evidence="1 2">
    <name type="scientific">Thermus thermophilus (strain SG0.5JP17-16)</name>
    <dbReference type="NCBI Taxonomy" id="762633"/>
    <lineage>
        <taxon>Bacteria</taxon>
        <taxon>Thermotogati</taxon>
        <taxon>Deinococcota</taxon>
        <taxon>Deinococci</taxon>
        <taxon>Thermales</taxon>
        <taxon>Thermaceae</taxon>
        <taxon>Thermus</taxon>
    </lineage>
</organism>
<accession>F6DHC5</accession>
<dbReference type="AlphaFoldDB" id="F6DHC5"/>
<reference evidence="1 2" key="1">
    <citation type="submission" date="2011-05" db="EMBL/GenBank/DDBJ databases">
        <title>Complete sequence of chromosome of Thermus thermophilus SG0.5JP17-16.</title>
        <authorList>
            <consortium name="US DOE Joint Genome Institute"/>
            <person name="Lucas S."/>
            <person name="Han J."/>
            <person name="Lapidus A."/>
            <person name="Cheng J.-F."/>
            <person name="Goodwin L."/>
            <person name="Pitluck S."/>
            <person name="Peters L."/>
            <person name="Mikhailova N."/>
            <person name="Teshima H."/>
            <person name="Han C."/>
            <person name="Tapia R."/>
            <person name="Land M."/>
            <person name="Hauser L."/>
            <person name="Kyrpides N."/>
            <person name="Ivanova N."/>
            <person name="Pagani I."/>
            <person name="Allgaier M."/>
            <person name="Hugenholtz P."/>
            <person name="Singer S."/>
            <person name="Gladden J."/>
            <person name="Woyke T."/>
        </authorList>
    </citation>
    <scope>NUCLEOTIDE SEQUENCE [LARGE SCALE GENOMIC DNA]</scope>
    <source>
        <strain evidence="1 2">SG0.5JP17-16</strain>
    </source>
</reference>
<protein>
    <recommendedName>
        <fullName evidence="3">Outer membrane protein beta-barrel domain-containing protein</fullName>
    </recommendedName>
</protein>
<name>F6DHC5_THETG</name>
<dbReference type="Proteomes" id="UP000009233">
    <property type="component" value="Chromosome"/>
</dbReference>
<sequence length="208" mass="21994">MAQKFSVEAGAGFYGGFGGQLAVVAEDLAPGLPLGVRLGVGFATSDALDDGYDLGGGTTWGDIKEAGEFSEWGQNVTLSLDVLYKLGGLGFPVEVAPYVGVRYNFFSGGYTDPEDNLTIKAETISSNQLGLGLGVRAAYSLMPNLSLVGDLGVDYYLKACISIETIDDSGSKTTNTVCPDDSGYDNLDELVTQPEWVLKLRLGAAYRF</sequence>
<gene>
    <name evidence="1" type="ordered locus">Ththe16_1211</name>
</gene>
<dbReference type="EMBL" id="CP002777">
    <property type="protein sequence ID" value="AEG33616.1"/>
    <property type="molecule type" value="Genomic_DNA"/>
</dbReference>
<dbReference type="HOGENOM" id="CLU_108404_0_0_0"/>
<evidence type="ECO:0008006" key="3">
    <source>
        <dbReference type="Google" id="ProtNLM"/>
    </source>
</evidence>
<dbReference type="Gene3D" id="2.40.160.70">
    <property type="entry name" value="outer membrane protein from Thermus thermophilus HB27"/>
    <property type="match status" value="1"/>
</dbReference>